<organism evidence="2 3">
    <name type="scientific">Araneus ventricosus</name>
    <name type="common">Orbweaver spider</name>
    <name type="synonym">Epeira ventricosa</name>
    <dbReference type="NCBI Taxonomy" id="182803"/>
    <lineage>
        <taxon>Eukaryota</taxon>
        <taxon>Metazoa</taxon>
        <taxon>Ecdysozoa</taxon>
        <taxon>Arthropoda</taxon>
        <taxon>Chelicerata</taxon>
        <taxon>Arachnida</taxon>
        <taxon>Araneae</taxon>
        <taxon>Araneomorphae</taxon>
        <taxon>Entelegynae</taxon>
        <taxon>Araneoidea</taxon>
        <taxon>Araneidae</taxon>
        <taxon>Araneus</taxon>
    </lineage>
</organism>
<gene>
    <name evidence="2" type="ORF">AVEN_57214_1</name>
</gene>
<proteinExistence type="predicted"/>
<dbReference type="EMBL" id="BGPR01026331">
    <property type="protein sequence ID" value="GBN95937.1"/>
    <property type="molecule type" value="Genomic_DNA"/>
</dbReference>
<protein>
    <submittedName>
        <fullName evidence="2">Uncharacterized protein</fullName>
    </submittedName>
</protein>
<feature type="region of interest" description="Disordered" evidence="1">
    <location>
        <begin position="76"/>
        <end position="98"/>
    </location>
</feature>
<keyword evidence="3" id="KW-1185">Reference proteome</keyword>
<evidence type="ECO:0000256" key="1">
    <source>
        <dbReference type="SAM" id="MobiDB-lite"/>
    </source>
</evidence>
<dbReference type="AlphaFoldDB" id="A0A4Y2T5U3"/>
<feature type="compositionally biased region" description="Basic and acidic residues" evidence="1">
    <location>
        <begin position="76"/>
        <end position="90"/>
    </location>
</feature>
<sequence length="251" mass="29555">MITRFIQWMIKCMRMISFRTYTADFQLLMLEKATQIFSMLRISLHKYHKKNRVPLPHQQCHQLMSRLISDHRQMFSRSDEESSSSKKPESNSKTFRKYRTSTKDIRSLRREELWCLSKKDYEVLSLSELNEFENWATGLGGKVDYLDLHTSDDVGDVSCKFRQDEYRQSEQVSLHLTENETYFSIMRTSNENVIFNISSDQRLSILQHGNSLDGLPSDCLIDVQPKASVIKKGRNSLLLGYIRYFRTGIRI</sequence>
<accession>A0A4Y2T5U3</accession>
<name>A0A4Y2T5U3_ARAVE</name>
<comment type="caution">
    <text evidence="2">The sequence shown here is derived from an EMBL/GenBank/DDBJ whole genome shotgun (WGS) entry which is preliminary data.</text>
</comment>
<dbReference type="Proteomes" id="UP000499080">
    <property type="component" value="Unassembled WGS sequence"/>
</dbReference>
<evidence type="ECO:0000313" key="2">
    <source>
        <dbReference type="EMBL" id="GBN95937.1"/>
    </source>
</evidence>
<reference evidence="2 3" key="1">
    <citation type="journal article" date="2019" name="Sci. Rep.">
        <title>Orb-weaving spider Araneus ventricosus genome elucidates the spidroin gene catalogue.</title>
        <authorList>
            <person name="Kono N."/>
            <person name="Nakamura H."/>
            <person name="Ohtoshi R."/>
            <person name="Moran D.A.P."/>
            <person name="Shinohara A."/>
            <person name="Yoshida Y."/>
            <person name="Fujiwara M."/>
            <person name="Mori M."/>
            <person name="Tomita M."/>
            <person name="Arakawa K."/>
        </authorList>
    </citation>
    <scope>NUCLEOTIDE SEQUENCE [LARGE SCALE GENOMIC DNA]</scope>
</reference>
<evidence type="ECO:0000313" key="3">
    <source>
        <dbReference type="Proteomes" id="UP000499080"/>
    </source>
</evidence>